<dbReference type="PROSITE" id="PS00855">
    <property type="entry name" value="SPASE_II"/>
    <property type="match status" value="1"/>
</dbReference>
<keyword evidence="3 9" id="KW-0645">Protease</keyword>
<dbReference type="HOGENOM" id="CLU_920944_0_0_5"/>
<dbReference type="GO" id="GO:0006508">
    <property type="term" value="P:proteolysis"/>
    <property type="evidence" value="ECO:0007669"/>
    <property type="project" value="UniProtKB-KW"/>
</dbReference>
<dbReference type="PANTHER" id="PTHR33695">
    <property type="entry name" value="LIPOPROTEIN SIGNAL PEPTIDASE"/>
    <property type="match status" value="1"/>
</dbReference>
<dbReference type="AlphaFoldDB" id="A8F1I0"/>
<feature type="transmembrane region" description="Helical" evidence="9">
    <location>
        <begin position="153"/>
        <end position="175"/>
    </location>
</feature>
<proteinExistence type="inferred from homology"/>
<keyword evidence="6 9" id="KW-0378">Hydrolase</keyword>
<evidence type="ECO:0000256" key="5">
    <source>
        <dbReference type="ARBA" id="ARBA00022750"/>
    </source>
</evidence>
<evidence type="ECO:0000256" key="1">
    <source>
        <dbReference type="ARBA" id="ARBA00006139"/>
    </source>
</evidence>
<keyword evidence="13" id="KW-1185">Reference proteome</keyword>
<evidence type="ECO:0000256" key="2">
    <source>
        <dbReference type="ARBA" id="ARBA00022475"/>
    </source>
</evidence>
<dbReference type="NCBIfam" id="TIGR00077">
    <property type="entry name" value="lspA"/>
    <property type="match status" value="1"/>
</dbReference>
<organism evidence="12 13">
    <name type="scientific">Rickettsia massiliae (strain Mtu5)</name>
    <dbReference type="NCBI Taxonomy" id="416276"/>
    <lineage>
        <taxon>Bacteria</taxon>
        <taxon>Pseudomonadati</taxon>
        <taxon>Pseudomonadota</taxon>
        <taxon>Alphaproteobacteria</taxon>
        <taxon>Rickettsiales</taxon>
        <taxon>Rickettsiaceae</taxon>
        <taxon>Rickettsieae</taxon>
        <taxon>Rickettsia</taxon>
        <taxon>spotted fever group</taxon>
    </lineage>
</organism>
<comment type="pathway">
    <text evidence="9">Protein modification; lipoprotein biosynthesis (signal peptide cleavage).</text>
</comment>
<evidence type="ECO:0000256" key="10">
    <source>
        <dbReference type="RuleBase" id="RU000594"/>
    </source>
</evidence>
<evidence type="ECO:0000256" key="11">
    <source>
        <dbReference type="RuleBase" id="RU004181"/>
    </source>
</evidence>
<accession>A8F1I0</accession>
<keyword evidence="2 9" id="KW-1003">Cell membrane</keyword>
<comment type="function">
    <text evidence="9 10">This protein specifically catalyzes the removal of signal peptides from prolipoproteins.</text>
</comment>
<protein>
    <recommendedName>
        <fullName evidence="9">Lipoprotein signal peptidase</fullName>
        <ecNumber evidence="9">3.4.23.36</ecNumber>
    </recommendedName>
    <alternativeName>
        <fullName evidence="9">Prolipoprotein signal peptidase</fullName>
    </alternativeName>
    <alternativeName>
        <fullName evidence="9">Signal peptidase II</fullName>
        <shortName evidence="9">SPase II</shortName>
    </alternativeName>
</protein>
<dbReference type="Proteomes" id="UP000001311">
    <property type="component" value="Chromosome"/>
</dbReference>
<keyword evidence="5 9" id="KW-0064">Aspartyl protease</keyword>
<dbReference type="GO" id="GO:0004190">
    <property type="term" value="F:aspartic-type endopeptidase activity"/>
    <property type="evidence" value="ECO:0007669"/>
    <property type="project" value="UniProtKB-UniRule"/>
</dbReference>
<dbReference type="KEGG" id="rms:RMA_0575"/>
<evidence type="ECO:0000256" key="3">
    <source>
        <dbReference type="ARBA" id="ARBA00022670"/>
    </source>
</evidence>
<feature type="transmembrane region" description="Helical" evidence="9">
    <location>
        <begin position="182"/>
        <end position="200"/>
    </location>
</feature>
<keyword evidence="7 9" id="KW-1133">Transmembrane helix</keyword>
<sequence length="302" mass="35215">MLSLIRNCKLIKPPQFHCRVNPCHTVINLVVVRLLCHSRESGNLVKSIKNLFCIGLFYQIYNFVFNIKVVFFWIPAFAGMTFTIMLPLLKKLYLTFARSSRIIITLVIVDQLSKWWFIENLRWKPGLMLKVTSFLNMVYTWNYGISFGLMREYYQYSNAIFLITNTIIVCYLYYLMIRSKTIGSFVGYSFVIGGAVGNLIDRFFRGAVFDFIHFHYQNYSFPVFNLADCFITIGVIILIEDYYSTKKVIEEKAKGNYDNAKIEAMAEKIRNTDKGGNDKIDSLQNSTYREKFEGNTEHRTVA</sequence>
<keyword evidence="8 9" id="KW-0472">Membrane</keyword>
<evidence type="ECO:0000256" key="9">
    <source>
        <dbReference type="HAMAP-Rule" id="MF_00161"/>
    </source>
</evidence>
<dbReference type="PRINTS" id="PR00781">
    <property type="entry name" value="LIPOSIGPTASE"/>
</dbReference>
<keyword evidence="9" id="KW-0997">Cell inner membrane</keyword>
<comment type="subcellular location">
    <subcellularLocation>
        <location evidence="9">Cell inner membrane</location>
        <topology evidence="9">Multi-pass membrane protein</topology>
    </subcellularLocation>
</comment>
<comment type="catalytic activity">
    <reaction evidence="9 10">
        <text>Release of signal peptides from bacterial membrane prolipoproteins. Hydrolyzes -Xaa-Yaa-Zaa-|-(S,diacylglyceryl)Cys-, in which Xaa is hydrophobic (preferably Leu), and Yaa (Ala or Ser) and Zaa (Gly or Ala) have small, neutral side chains.</text>
        <dbReference type="EC" id="3.4.23.36"/>
    </reaction>
</comment>
<dbReference type="EMBL" id="CP000683">
    <property type="protein sequence ID" value="ABV84766.1"/>
    <property type="molecule type" value="Genomic_DNA"/>
</dbReference>
<name>A8F1I0_RICM5</name>
<feature type="active site" evidence="9">
    <location>
        <position position="228"/>
    </location>
</feature>
<dbReference type="EC" id="3.4.23.36" evidence="9"/>
<evidence type="ECO:0000256" key="4">
    <source>
        <dbReference type="ARBA" id="ARBA00022692"/>
    </source>
</evidence>
<dbReference type="HAMAP" id="MF_00161">
    <property type="entry name" value="LspA"/>
    <property type="match status" value="1"/>
</dbReference>
<dbReference type="PANTHER" id="PTHR33695:SF1">
    <property type="entry name" value="LIPOPROTEIN SIGNAL PEPTIDASE"/>
    <property type="match status" value="1"/>
</dbReference>
<feature type="transmembrane region" description="Helical" evidence="9">
    <location>
        <begin position="70"/>
        <end position="89"/>
    </location>
</feature>
<evidence type="ECO:0000256" key="8">
    <source>
        <dbReference type="ARBA" id="ARBA00023136"/>
    </source>
</evidence>
<feature type="active site" evidence="9">
    <location>
        <position position="210"/>
    </location>
</feature>
<comment type="similarity">
    <text evidence="1 9 11">Belongs to the peptidase A8 family.</text>
</comment>
<feature type="transmembrane region" description="Helical" evidence="9">
    <location>
        <begin position="220"/>
        <end position="239"/>
    </location>
</feature>
<dbReference type="InterPro" id="IPR001872">
    <property type="entry name" value="Peptidase_A8"/>
</dbReference>
<keyword evidence="4 9" id="KW-0812">Transmembrane</keyword>
<evidence type="ECO:0000313" key="13">
    <source>
        <dbReference type="Proteomes" id="UP000001311"/>
    </source>
</evidence>
<gene>
    <name evidence="9 12" type="primary">lspA</name>
    <name evidence="12" type="ordered locus">RMA_0575</name>
</gene>
<dbReference type="UniPathway" id="UPA00665"/>
<dbReference type="Pfam" id="PF01252">
    <property type="entry name" value="Peptidase_A8"/>
    <property type="match status" value="1"/>
</dbReference>
<evidence type="ECO:0000313" key="12">
    <source>
        <dbReference type="EMBL" id="ABV84766.1"/>
    </source>
</evidence>
<dbReference type="GO" id="GO:0005886">
    <property type="term" value="C:plasma membrane"/>
    <property type="evidence" value="ECO:0007669"/>
    <property type="project" value="UniProtKB-SubCell"/>
</dbReference>
<reference evidence="12 13" key="1">
    <citation type="journal article" date="2007" name="Genome Res.">
        <title>Lateral gene transfer between obligate intracellular bacteria: evidence from the Rickettsia massiliae genome.</title>
        <authorList>
            <person name="Blanc G."/>
            <person name="Ogata H."/>
            <person name="Robert C."/>
            <person name="Audic S."/>
            <person name="Claverie J.-M."/>
            <person name="Raoult D."/>
        </authorList>
    </citation>
    <scope>NUCLEOTIDE SEQUENCE [LARGE SCALE GENOMIC DNA]</scope>
    <source>
        <strain evidence="13">Mtu5</strain>
    </source>
</reference>
<keyword evidence="12" id="KW-0449">Lipoprotein</keyword>
<evidence type="ECO:0000256" key="6">
    <source>
        <dbReference type="ARBA" id="ARBA00022801"/>
    </source>
</evidence>
<evidence type="ECO:0000256" key="7">
    <source>
        <dbReference type="ARBA" id="ARBA00022989"/>
    </source>
</evidence>